<keyword evidence="1" id="KW-0614">Plasmid</keyword>
<geneLocation type="plasmid" evidence="1 2">
    <name>pCY360</name>
</geneLocation>
<dbReference type="EMBL" id="CP001812">
    <property type="protein sequence ID" value="ADL35954.1"/>
    <property type="molecule type" value="Genomic_DNA"/>
</dbReference>
<keyword evidence="2" id="KW-1185">Reference proteome</keyword>
<reference evidence="1 2" key="1">
    <citation type="journal article" date="2010" name="PLoS ONE">
        <title>The glycobiome of the rumen bacterium Butyrivibrio proteoclasticus B316(T) highlights adaptation to a polysaccharide-rich environment.</title>
        <authorList>
            <person name="Kelly W.J."/>
            <person name="Leahy S.C."/>
            <person name="Altermann E."/>
            <person name="Yeoman C.J."/>
            <person name="Dunne J.C."/>
            <person name="Kong Z."/>
            <person name="Pacheco D.M."/>
            <person name="Li D."/>
            <person name="Noel S.J."/>
            <person name="Moon C.D."/>
            <person name="Cookson A.L."/>
            <person name="Attwood G.T."/>
        </authorList>
    </citation>
    <scope>NUCLEOTIDE SEQUENCE [LARGE SCALE GENOMIC DNA]</scope>
    <source>
        <strain evidence="2">ATCC 51982 / DSM 14932 / B316</strain>
        <plasmid evidence="2">Plasmid pCY360</plasmid>
    </source>
</reference>
<accession>E0S3H2</accession>
<sequence>MGLQKCKYEENGEEKWFDHEAYVEKLKESHYSELKSLIKRAMGIRTQVQFAADIDMSKEYLNRILKNGSDIIPSNKMLENISEKTADKNVTLKELLIAAGRTPACERLNDEAEPRILTFDGIQINDVYNLKKNLVELFIQERGKDISISPREYVRNLMHNLLDECRYSFFDFECFANESKYDSSGDWGMDVKFGACRNDDIENVLMGRISAAVRTKYEPDEWARSTVTFALFFRENEDGSLHIVDTDWDIPKWAMDQPALEKIEIDNAYSLKEFLSEENEPVYTIEPEIEVYDGNEE</sequence>
<name>E0S3H2_BUTPB</name>
<dbReference type="RefSeq" id="WP_013282604.1">
    <property type="nucleotide sequence ID" value="NC_014389.1"/>
</dbReference>
<dbReference type="AlphaFoldDB" id="E0S3H2"/>
<dbReference type="HOGENOM" id="CLU_935901_0_0_9"/>
<organism evidence="1 2">
    <name type="scientific">Butyrivibrio proteoclasticus (strain ATCC 51982 / DSM 14932 / B316)</name>
    <name type="common">Clostridium proteoclasticum</name>
    <dbReference type="NCBI Taxonomy" id="515622"/>
    <lineage>
        <taxon>Bacteria</taxon>
        <taxon>Bacillati</taxon>
        <taxon>Bacillota</taxon>
        <taxon>Clostridia</taxon>
        <taxon>Lachnospirales</taxon>
        <taxon>Lachnospiraceae</taxon>
        <taxon>Butyrivibrio</taxon>
    </lineage>
</organism>
<evidence type="ECO:0000313" key="2">
    <source>
        <dbReference type="Proteomes" id="UP000001299"/>
    </source>
</evidence>
<gene>
    <name evidence="1" type="ordered locus">bpr_II013</name>
</gene>
<dbReference type="KEGG" id="bpb:bpr_II013"/>
<evidence type="ECO:0000313" key="1">
    <source>
        <dbReference type="EMBL" id="ADL35954.1"/>
    </source>
</evidence>
<protein>
    <submittedName>
        <fullName evidence="1">Uncharacterized protein</fullName>
    </submittedName>
</protein>
<proteinExistence type="predicted"/>
<dbReference type="Proteomes" id="UP000001299">
    <property type="component" value="Plasmid pCY360"/>
</dbReference>